<evidence type="ECO:0000313" key="4">
    <source>
        <dbReference type="EMBL" id="JAS54764.1"/>
    </source>
</evidence>
<evidence type="ECO:0000256" key="2">
    <source>
        <dbReference type="ARBA" id="ARBA00009389"/>
    </source>
</evidence>
<evidence type="ECO:0000256" key="1">
    <source>
        <dbReference type="ARBA" id="ARBA00004123"/>
    </source>
</evidence>
<comment type="subcellular location">
    <subcellularLocation>
        <location evidence="1">Nucleus</location>
    </subcellularLocation>
</comment>
<dbReference type="GO" id="GO:0003713">
    <property type="term" value="F:transcription coactivator activity"/>
    <property type="evidence" value="ECO:0007669"/>
    <property type="project" value="InterPro"/>
</dbReference>
<accession>A0A1B6FX61</accession>
<protein>
    <submittedName>
        <fullName evidence="4">Uncharacterized protein</fullName>
    </submittedName>
</protein>
<gene>
    <name evidence="4" type="ORF">g.18315</name>
</gene>
<proteinExistence type="inferred from homology"/>
<sequence>MSSYKPNSLVSREDKRTEVLQKLQEVQAMEAVQNLLLMLFDEQERPENAVEYLREKMGNKRHSAEELVNLRTELAAAKIKICILEDEVSTLHERLQNCELKGKLVVIPEQSITQTTCTNLARDMSE</sequence>
<dbReference type="AlphaFoldDB" id="A0A1B6FX61"/>
<name>A0A1B6FX61_9HEMI</name>
<organism evidence="4">
    <name type="scientific">Cuerna arida</name>
    <dbReference type="NCBI Taxonomy" id="1464854"/>
    <lineage>
        <taxon>Eukaryota</taxon>
        <taxon>Metazoa</taxon>
        <taxon>Ecdysozoa</taxon>
        <taxon>Arthropoda</taxon>
        <taxon>Hexapoda</taxon>
        <taxon>Insecta</taxon>
        <taxon>Pterygota</taxon>
        <taxon>Neoptera</taxon>
        <taxon>Paraneoptera</taxon>
        <taxon>Hemiptera</taxon>
        <taxon>Auchenorrhyncha</taxon>
        <taxon>Membracoidea</taxon>
        <taxon>Cicadellidae</taxon>
        <taxon>Cicadellinae</taxon>
        <taxon>Proconiini</taxon>
        <taxon>Cuerna</taxon>
    </lineage>
</organism>
<dbReference type="GO" id="GO:0005634">
    <property type="term" value="C:nucleus"/>
    <property type="evidence" value="ECO:0007669"/>
    <property type="project" value="UniProtKB-SubCell"/>
</dbReference>
<dbReference type="EMBL" id="GECZ01015005">
    <property type="protein sequence ID" value="JAS54764.1"/>
    <property type="molecule type" value="Transcribed_RNA"/>
</dbReference>
<keyword evidence="3" id="KW-0539">Nucleus</keyword>
<dbReference type="InterPro" id="IPR026060">
    <property type="entry name" value="AMY1"/>
</dbReference>
<reference evidence="4" key="1">
    <citation type="submission" date="2015-11" db="EMBL/GenBank/DDBJ databases">
        <title>De novo transcriptome assembly of four potential Pierce s Disease insect vectors from Arizona vineyards.</title>
        <authorList>
            <person name="Tassone E.E."/>
        </authorList>
    </citation>
    <scope>NUCLEOTIDE SEQUENCE</scope>
</reference>
<comment type="similarity">
    <text evidence="2">Belongs to the AMY1 family.</text>
</comment>
<evidence type="ECO:0000256" key="3">
    <source>
        <dbReference type="ARBA" id="ARBA00023242"/>
    </source>
</evidence>
<dbReference type="PANTHER" id="PTHR13168:SF0">
    <property type="entry name" value="C-MYC-BINDING PROTEIN"/>
    <property type="match status" value="1"/>
</dbReference>
<dbReference type="PANTHER" id="PTHR13168">
    <property type="entry name" value="ASSOCIATE OF C-MYC AMY-1"/>
    <property type="match status" value="1"/>
</dbReference>